<dbReference type="GeneID" id="28817795"/>
<evidence type="ECO:0000313" key="3">
    <source>
        <dbReference type="Proteomes" id="UP000070700"/>
    </source>
</evidence>
<protein>
    <submittedName>
        <fullName evidence="2">Uncharacterized protein</fullName>
    </submittedName>
</protein>
<evidence type="ECO:0000256" key="1">
    <source>
        <dbReference type="SAM" id="MobiDB-lite"/>
    </source>
</evidence>
<feature type="region of interest" description="Disordered" evidence="1">
    <location>
        <begin position="160"/>
        <end position="195"/>
    </location>
</feature>
<dbReference type="EMBL" id="KQ947412">
    <property type="protein sequence ID" value="KUJ19015.1"/>
    <property type="molecule type" value="Genomic_DNA"/>
</dbReference>
<dbReference type="OrthoDB" id="3507397at2759"/>
<reference evidence="2 3" key="1">
    <citation type="submission" date="2015-10" db="EMBL/GenBank/DDBJ databases">
        <title>Full genome of DAOMC 229536 Phialocephala scopiformis, a fungal endophyte of spruce producing the potent anti-insectan compound rugulosin.</title>
        <authorList>
            <consortium name="DOE Joint Genome Institute"/>
            <person name="Walker A.K."/>
            <person name="Frasz S.L."/>
            <person name="Seifert K.A."/>
            <person name="Miller J.D."/>
            <person name="Mondo S.J."/>
            <person name="Labutti K."/>
            <person name="Lipzen A."/>
            <person name="Dockter R."/>
            <person name="Kennedy M."/>
            <person name="Grigoriev I.V."/>
            <person name="Spatafora J.W."/>
        </authorList>
    </citation>
    <scope>NUCLEOTIDE SEQUENCE [LARGE SCALE GENOMIC DNA]</scope>
    <source>
        <strain evidence="2 3">CBS 120377</strain>
    </source>
</reference>
<dbReference type="AlphaFoldDB" id="A0A194XFP1"/>
<feature type="compositionally biased region" description="Polar residues" evidence="1">
    <location>
        <begin position="183"/>
        <end position="192"/>
    </location>
</feature>
<organism evidence="2 3">
    <name type="scientific">Mollisia scopiformis</name>
    <name type="common">Conifer needle endophyte fungus</name>
    <name type="synonym">Phialocephala scopiformis</name>
    <dbReference type="NCBI Taxonomy" id="149040"/>
    <lineage>
        <taxon>Eukaryota</taxon>
        <taxon>Fungi</taxon>
        <taxon>Dikarya</taxon>
        <taxon>Ascomycota</taxon>
        <taxon>Pezizomycotina</taxon>
        <taxon>Leotiomycetes</taxon>
        <taxon>Helotiales</taxon>
        <taxon>Mollisiaceae</taxon>
        <taxon>Mollisia</taxon>
    </lineage>
</organism>
<name>A0A194XFP1_MOLSC</name>
<proteinExistence type="predicted"/>
<keyword evidence="3" id="KW-1185">Reference proteome</keyword>
<accession>A0A194XFP1</accession>
<dbReference type="InParanoid" id="A0A194XFP1"/>
<dbReference type="KEGG" id="psco:LY89DRAFT_510444"/>
<sequence length="222" mass="24382">MLPTKIWMEQTLCGVFHPILLSIANPSYRSPPEFTTNVPYRDFVELPADADVFWDASDLVSSQETSLNFGHLSSSSYAGSWTDASYTDLLSWSPNSSITAPDSTRASLASAAPDSTRADVALAPKLPQHDAMDLEQTPAYEQIDPRDVILPLPHSCPMQHYPSLSYPSPSDEASVQPAPAAPTPQNDQSLSCSEDPFMGWASKRASQMFDEYNWVLSHVETL</sequence>
<evidence type="ECO:0000313" key="2">
    <source>
        <dbReference type="EMBL" id="KUJ19015.1"/>
    </source>
</evidence>
<dbReference type="RefSeq" id="XP_018073370.1">
    <property type="nucleotide sequence ID" value="XM_018208069.1"/>
</dbReference>
<gene>
    <name evidence="2" type="ORF">LY89DRAFT_510444</name>
</gene>
<dbReference type="Proteomes" id="UP000070700">
    <property type="component" value="Unassembled WGS sequence"/>
</dbReference>